<dbReference type="EMBL" id="JAKOAV010000002">
    <property type="protein sequence ID" value="MDF9407120.1"/>
    <property type="molecule type" value="Genomic_DNA"/>
</dbReference>
<dbReference type="Proteomes" id="UP001154312">
    <property type="component" value="Unassembled WGS sequence"/>
</dbReference>
<proteinExistence type="predicted"/>
<dbReference type="AlphaFoldDB" id="A0A9X4JT96"/>
<evidence type="ECO:0000256" key="1">
    <source>
        <dbReference type="ARBA" id="ARBA00022729"/>
    </source>
</evidence>
<evidence type="ECO:0000313" key="3">
    <source>
        <dbReference type="EMBL" id="MDF9407120.1"/>
    </source>
</evidence>
<name>A0A9X4JT96_9FIRM</name>
<comment type="caution">
    <text evidence="3">The sequence shown here is derived from an EMBL/GenBank/DDBJ whole genome shotgun (WGS) entry which is preliminary data.</text>
</comment>
<organism evidence="3 4">
    <name type="scientific">Pelotomaculum isophthalicicum JI</name>
    <dbReference type="NCBI Taxonomy" id="947010"/>
    <lineage>
        <taxon>Bacteria</taxon>
        <taxon>Bacillati</taxon>
        <taxon>Bacillota</taxon>
        <taxon>Clostridia</taxon>
        <taxon>Eubacteriales</taxon>
        <taxon>Desulfotomaculaceae</taxon>
        <taxon>Pelotomaculum</taxon>
    </lineage>
</organism>
<protein>
    <submittedName>
        <fullName evidence="3">Ig-like domain-containing protein</fullName>
    </submittedName>
</protein>
<gene>
    <name evidence="3" type="ORF">L7E55_01895</name>
</gene>
<evidence type="ECO:0000259" key="2">
    <source>
        <dbReference type="Pfam" id="PF13205"/>
    </source>
</evidence>
<dbReference type="Pfam" id="PF13205">
    <property type="entry name" value="Big_5"/>
    <property type="match status" value="1"/>
</dbReference>
<dbReference type="InterPro" id="IPR032812">
    <property type="entry name" value="SbsA_Ig"/>
</dbReference>
<evidence type="ECO:0000313" key="4">
    <source>
        <dbReference type="Proteomes" id="UP001154312"/>
    </source>
</evidence>
<sequence>MAIYYNTSSGYWEYQDSTVDPVNWTVTATVQHFSICAVFEDPAPPVSDPADGATGVVLNKVIKVTFSGTITAGNNFNGITLMDNHNNPVTTSSSVSGNVLVVTPSVSLNEGITYKLNMPAGATI</sequence>
<accession>A0A9X4JT96</accession>
<keyword evidence="1" id="KW-0732">Signal</keyword>
<dbReference type="RefSeq" id="WP_277442293.1">
    <property type="nucleotide sequence ID" value="NZ_JAKOAV010000002.1"/>
</dbReference>
<feature type="domain" description="SbsA Ig-like" evidence="2">
    <location>
        <begin position="47"/>
        <end position="122"/>
    </location>
</feature>
<reference evidence="3" key="1">
    <citation type="submission" date="2022-02" db="EMBL/GenBank/DDBJ databases">
        <authorList>
            <person name="Leng L."/>
        </authorList>
    </citation>
    <scope>NUCLEOTIDE SEQUENCE</scope>
    <source>
        <strain evidence="3">JI</strain>
    </source>
</reference>
<keyword evidence="4" id="KW-1185">Reference proteome</keyword>